<organism evidence="2 3">
    <name type="scientific">Effrenium voratum</name>
    <dbReference type="NCBI Taxonomy" id="2562239"/>
    <lineage>
        <taxon>Eukaryota</taxon>
        <taxon>Sar</taxon>
        <taxon>Alveolata</taxon>
        <taxon>Dinophyceae</taxon>
        <taxon>Suessiales</taxon>
        <taxon>Symbiodiniaceae</taxon>
        <taxon>Effrenium</taxon>
    </lineage>
</organism>
<keyword evidence="3" id="KW-1185">Reference proteome</keyword>
<proteinExistence type="predicted"/>
<comment type="caution">
    <text evidence="2">The sequence shown here is derived from an EMBL/GenBank/DDBJ whole genome shotgun (WGS) entry which is preliminary data.</text>
</comment>
<evidence type="ECO:0000259" key="1">
    <source>
        <dbReference type="PROSITE" id="PS51746"/>
    </source>
</evidence>
<dbReference type="Gene3D" id="3.60.40.10">
    <property type="entry name" value="PPM-type phosphatase domain"/>
    <property type="match status" value="1"/>
</dbReference>
<dbReference type="Pfam" id="PF00481">
    <property type="entry name" value="PP2C"/>
    <property type="match status" value="1"/>
</dbReference>
<evidence type="ECO:0000313" key="2">
    <source>
        <dbReference type="EMBL" id="CAJ1381932.1"/>
    </source>
</evidence>
<reference evidence="2" key="1">
    <citation type="submission" date="2023-08" db="EMBL/GenBank/DDBJ databases">
        <authorList>
            <person name="Chen Y."/>
            <person name="Shah S."/>
            <person name="Dougan E. K."/>
            <person name="Thang M."/>
            <person name="Chan C."/>
        </authorList>
    </citation>
    <scope>NUCLEOTIDE SEQUENCE</scope>
</reference>
<protein>
    <recommendedName>
        <fullName evidence="1">PPM-type phosphatase domain-containing protein</fullName>
    </recommendedName>
</protein>
<dbReference type="PROSITE" id="PS51746">
    <property type="entry name" value="PPM_2"/>
    <property type="match status" value="1"/>
</dbReference>
<dbReference type="GO" id="GO:0004722">
    <property type="term" value="F:protein serine/threonine phosphatase activity"/>
    <property type="evidence" value="ECO:0007669"/>
    <property type="project" value="InterPro"/>
</dbReference>
<dbReference type="InterPro" id="IPR001932">
    <property type="entry name" value="PPM-type_phosphatase-like_dom"/>
</dbReference>
<dbReference type="CDD" id="cd00143">
    <property type="entry name" value="PP2Cc"/>
    <property type="match status" value="1"/>
</dbReference>
<dbReference type="Proteomes" id="UP001178507">
    <property type="component" value="Unassembled WGS sequence"/>
</dbReference>
<dbReference type="PANTHER" id="PTHR47992">
    <property type="entry name" value="PROTEIN PHOSPHATASE"/>
    <property type="match status" value="1"/>
</dbReference>
<sequence>MVDLSAAAKSSFAAALHRLKGGLGSAQELVEVILSVDAELLIHEKAEVEAELSGGTCIVMRIEGIGQAARRLAVAHLGDCRAVLGRIKSSNGSAHGSESQPSWTTLRLTEDHRPGEALEAARLISCGGRVQKMPGPAQVDPANLGPPRLWHRQRGQAPGLAMSRGLGDTLGKACGLSPKATSLDMELTLEDAVVVLGSDGVFDVLSDAEVLHCCRQFIEGKDATKAAEAVVASARRAWQQRGPYVDDCTCVVLFL</sequence>
<accession>A0AA36MS40</accession>
<dbReference type="EMBL" id="CAUJNA010000857">
    <property type="protein sequence ID" value="CAJ1381932.1"/>
    <property type="molecule type" value="Genomic_DNA"/>
</dbReference>
<dbReference type="AlphaFoldDB" id="A0AA36MS40"/>
<dbReference type="InterPro" id="IPR036457">
    <property type="entry name" value="PPM-type-like_dom_sf"/>
</dbReference>
<gene>
    <name evidence="2" type="ORF">EVOR1521_LOCUS9465</name>
</gene>
<name>A0AA36MS40_9DINO</name>
<dbReference type="SMART" id="SM00332">
    <property type="entry name" value="PP2Cc"/>
    <property type="match status" value="1"/>
</dbReference>
<feature type="domain" description="PPM-type phosphatase" evidence="1">
    <location>
        <begin position="1"/>
        <end position="255"/>
    </location>
</feature>
<dbReference type="SUPFAM" id="SSF81606">
    <property type="entry name" value="PP2C-like"/>
    <property type="match status" value="1"/>
</dbReference>
<evidence type="ECO:0000313" key="3">
    <source>
        <dbReference type="Proteomes" id="UP001178507"/>
    </source>
</evidence>
<dbReference type="InterPro" id="IPR015655">
    <property type="entry name" value="PP2C"/>
</dbReference>